<organism evidence="1 2">
    <name type="scientific">Vigna unguiculata</name>
    <name type="common">Cowpea</name>
    <dbReference type="NCBI Taxonomy" id="3917"/>
    <lineage>
        <taxon>Eukaryota</taxon>
        <taxon>Viridiplantae</taxon>
        <taxon>Streptophyta</taxon>
        <taxon>Embryophyta</taxon>
        <taxon>Tracheophyta</taxon>
        <taxon>Spermatophyta</taxon>
        <taxon>Magnoliopsida</taxon>
        <taxon>eudicotyledons</taxon>
        <taxon>Gunneridae</taxon>
        <taxon>Pentapetalae</taxon>
        <taxon>rosids</taxon>
        <taxon>fabids</taxon>
        <taxon>Fabales</taxon>
        <taxon>Fabaceae</taxon>
        <taxon>Papilionoideae</taxon>
        <taxon>50 kb inversion clade</taxon>
        <taxon>NPAAA clade</taxon>
        <taxon>indigoferoid/millettioid clade</taxon>
        <taxon>Phaseoleae</taxon>
        <taxon>Vigna</taxon>
    </lineage>
</organism>
<dbReference type="EMBL" id="CP039352">
    <property type="protein sequence ID" value="QCE04202.1"/>
    <property type="molecule type" value="Genomic_DNA"/>
</dbReference>
<keyword evidence="2" id="KW-1185">Reference proteome</keyword>
<protein>
    <submittedName>
        <fullName evidence="1">Uncharacterized protein</fullName>
    </submittedName>
</protein>
<evidence type="ECO:0000313" key="2">
    <source>
        <dbReference type="Proteomes" id="UP000501690"/>
    </source>
</evidence>
<reference evidence="1 2" key="1">
    <citation type="submission" date="2019-04" db="EMBL/GenBank/DDBJ databases">
        <title>An improved genome assembly and genetic linkage map for asparagus bean, Vigna unguiculata ssp. sesquipedialis.</title>
        <authorList>
            <person name="Xia Q."/>
            <person name="Zhang R."/>
            <person name="Dong Y."/>
        </authorList>
    </citation>
    <scope>NUCLEOTIDE SEQUENCE [LARGE SCALE GENOMIC DNA]</scope>
    <source>
        <tissue evidence="1">Leaf</tissue>
    </source>
</reference>
<gene>
    <name evidence="1" type="ORF">DEO72_LG8g2235</name>
</gene>
<sequence length="68" mass="7640">MVVRVRVAATQGCVAGAFQCGEEVMKMVDFAADLCWLKMMKTELVTVLVSLRRRWCYHEGPPPALVLQ</sequence>
<name>A0A4D6MUD6_VIGUN</name>
<dbReference type="Proteomes" id="UP000501690">
    <property type="component" value="Linkage Group LG8"/>
</dbReference>
<accession>A0A4D6MUD6</accession>
<proteinExistence type="predicted"/>
<dbReference type="AlphaFoldDB" id="A0A4D6MUD6"/>
<evidence type="ECO:0000313" key="1">
    <source>
        <dbReference type="EMBL" id="QCE04202.1"/>
    </source>
</evidence>